<dbReference type="Gene3D" id="2.60.40.10">
    <property type="entry name" value="Immunoglobulins"/>
    <property type="match status" value="1"/>
</dbReference>
<dbReference type="AlphaFoldDB" id="A0A5P9P1F5"/>
<dbReference type="KEGG" id="nas:GCU68_04955"/>
<dbReference type="GeneID" id="42300372"/>
<evidence type="ECO:0000313" key="4">
    <source>
        <dbReference type="EMBL" id="QFU81927.1"/>
    </source>
</evidence>
<feature type="transmembrane region" description="Helical" evidence="2">
    <location>
        <begin position="12"/>
        <end position="38"/>
    </location>
</feature>
<keyword evidence="5" id="KW-1185">Reference proteome</keyword>
<name>A0A5P9P1F5_9EURY</name>
<dbReference type="InterPro" id="IPR013783">
    <property type="entry name" value="Ig-like_fold"/>
</dbReference>
<dbReference type="Pfam" id="PF07790">
    <property type="entry name" value="Pilin_N"/>
    <property type="match status" value="1"/>
</dbReference>
<gene>
    <name evidence="4" type="ORF">GCU68_04955</name>
</gene>
<dbReference type="OrthoDB" id="163478at2157"/>
<proteinExistence type="predicted"/>
<feature type="domain" description="Archaeal Type IV pilin N-terminal" evidence="3">
    <location>
        <begin position="12"/>
        <end position="84"/>
    </location>
</feature>
<reference evidence="4 5" key="1">
    <citation type="journal article" date="2007" name="Int. J. Syst. Evol. Microbiol.">
        <title>Natronorubrum sulfidifaciens sp. nov., an extremely haloalkaliphilic archaeon isolated from Aiding salt lake in Xin-Jiang, China.</title>
        <authorList>
            <person name="Cui H.L."/>
            <person name="Tohty D."/>
            <person name="Liu H.C."/>
            <person name="Liu S.J."/>
            <person name="Oren A."/>
            <person name="Zhou P.J."/>
        </authorList>
    </citation>
    <scope>NUCLEOTIDE SEQUENCE [LARGE SCALE GENOMIC DNA]</scope>
    <source>
        <strain evidence="4 5">7-3</strain>
    </source>
</reference>
<dbReference type="InterPro" id="IPR012859">
    <property type="entry name" value="Pilin_N_archaeal"/>
</dbReference>
<accession>A0A5P9P1F5</accession>
<keyword evidence="2" id="KW-1133">Transmembrane helix</keyword>
<dbReference type="RefSeq" id="WP_152939504.1">
    <property type="nucleotide sequence ID" value="NZ_CP045488.1"/>
</dbReference>
<feature type="region of interest" description="Disordered" evidence="1">
    <location>
        <begin position="220"/>
        <end position="279"/>
    </location>
</feature>
<evidence type="ECO:0000313" key="5">
    <source>
        <dbReference type="Proteomes" id="UP000326170"/>
    </source>
</evidence>
<dbReference type="EMBL" id="CP045488">
    <property type="protein sequence ID" value="QFU81927.1"/>
    <property type="molecule type" value="Genomic_DNA"/>
</dbReference>
<feature type="compositionally biased region" description="Acidic residues" evidence="1">
    <location>
        <begin position="261"/>
        <end position="279"/>
    </location>
</feature>
<organism evidence="4 5">
    <name type="scientific">Natronorubrum aibiense</name>
    <dbReference type="NCBI Taxonomy" id="348826"/>
    <lineage>
        <taxon>Archaea</taxon>
        <taxon>Methanobacteriati</taxon>
        <taxon>Methanobacteriota</taxon>
        <taxon>Stenosarchaea group</taxon>
        <taxon>Halobacteria</taxon>
        <taxon>Halobacteriales</taxon>
        <taxon>Natrialbaceae</taxon>
        <taxon>Natronorubrum</taxon>
    </lineage>
</organism>
<keyword evidence="2" id="KW-0812">Transmembrane</keyword>
<protein>
    <submittedName>
        <fullName evidence="4">Type IV pilin</fullName>
    </submittedName>
</protein>
<evidence type="ECO:0000256" key="1">
    <source>
        <dbReference type="SAM" id="MobiDB-lite"/>
    </source>
</evidence>
<evidence type="ECO:0000259" key="3">
    <source>
        <dbReference type="Pfam" id="PF07790"/>
    </source>
</evidence>
<evidence type="ECO:0000256" key="2">
    <source>
        <dbReference type="SAM" id="Phobius"/>
    </source>
</evidence>
<dbReference type="Proteomes" id="UP000326170">
    <property type="component" value="Chromosome"/>
</dbReference>
<sequence>MGSVAFLKDDTAVSPVIGIVLLVGISVMTMALVGTVVLNQGGFVQTTPDVDVGYNQTDDDVSVVVTSLIGTSSVEASAIDVRIDGDDACGTWDGDDELEVGDSLEITGYGDSCTDIVESDSITVVVDHGAQSELVSSYEPDFPGFELTLDGYDNEVSPDESVTFDVTVTNEGTDTDEQPIELEIRNRGTGASDIVADTELELDSGESKTIGLVWDADDGLEGEDREDKRSYSAAVSSDDDRLAGSVVRVDDETDGGSSGESGDDSGDVVGDDSDENSDEEVVFESLVVDVHEYEDNTGGEDDEVRVVFEYKLNGPIGENEIAIAAEVDNFEDEAKAELSDTTGTVTRDLKVRNKNDAVIVSGVINGEACNTATIHVESSETVC</sequence>
<keyword evidence="2" id="KW-0472">Membrane</keyword>